<protein>
    <recommendedName>
        <fullName evidence="10">Protein PBN1</fullName>
    </recommendedName>
</protein>
<comment type="subcellular location">
    <subcellularLocation>
        <location evidence="1 10">Endoplasmic reticulum membrane</location>
        <topology evidence="1 10">Single-pass membrane protein</topology>
    </subcellularLocation>
</comment>
<reference evidence="12 13" key="1">
    <citation type="journal article" date="2020" name="Elife">
        <title>Loss of centromere function drives karyotype evolution in closely related Malassezia species.</title>
        <authorList>
            <person name="Sankaranarayanan S.R."/>
            <person name="Ianiri G."/>
            <person name="Coelho M.A."/>
            <person name="Reza M.H."/>
            <person name="Thimmappa B.C."/>
            <person name="Ganguly P."/>
            <person name="Vadnala R.N."/>
            <person name="Sun S."/>
            <person name="Siddharthan R."/>
            <person name="Tellgren-Roth C."/>
            <person name="Dawson T.L."/>
            <person name="Heitman J."/>
            <person name="Sanyal K."/>
        </authorList>
    </citation>
    <scope>NUCLEOTIDE SEQUENCE [LARGE SCALE GENOMIC DNA]</scope>
    <source>
        <strain evidence="12">CBS14141</strain>
    </source>
</reference>
<sequence>MDPTVEYAAEAQRSFAPRLVVTVPGEIARAEQCTVYIAAPLPPDVFFDPYTARMERSEPVSDVQFLGHVELEKPVGWASDAEFGEVEVSVEDAPTTALARVMPSCHGPTCEHTAVLLELAPRAADALDTQVHIPLHVRYHPARTPHRDAPPEDEHDDTDGAHGAAHAVAHAAHRIHHTWATIIAPRIRRWGEQHYEHVPIIADGGPVVFAACASMPDTMVWHEVDVDDVLPSTHAHLRTELRAALAPNDQALYMPKALPHATTAMTTPVPVGNVTLYPAVLALTLLTVLWATRSVIQGVRRAAYA</sequence>
<dbReference type="InterPro" id="IPR013233">
    <property type="entry name" value="PIG-X/PBN1"/>
</dbReference>
<evidence type="ECO:0000256" key="9">
    <source>
        <dbReference type="ARBA" id="ARBA00023180"/>
    </source>
</evidence>
<evidence type="ECO:0000256" key="3">
    <source>
        <dbReference type="ARBA" id="ARBA00010345"/>
    </source>
</evidence>
<evidence type="ECO:0000256" key="2">
    <source>
        <dbReference type="ARBA" id="ARBA00004687"/>
    </source>
</evidence>
<dbReference type="EMBL" id="CP046235">
    <property type="protein sequence ID" value="WFD47438.1"/>
    <property type="molecule type" value="Genomic_DNA"/>
</dbReference>
<accession>A0ABY8EPD7</accession>
<keyword evidence="6 10" id="KW-0256">Endoplasmic reticulum</keyword>
<comment type="function">
    <text evidence="10">Required for proper folding and/or the stability of a subset of proteins in the endoplasmic reticulum. Component of glycosylphosphatidylinositol-mannosyltransferase 1 which transfers the first of the 4 mannoses in the GPI-anchor precursors during GPI-anchor biosynthesis. Probably acts by stabilizing the mannosyltransferase GPI14.</text>
</comment>
<keyword evidence="13" id="KW-1185">Reference proteome</keyword>
<name>A0ABY8EPD7_MALFU</name>
<keyword evidence="7 10" id="KW-1133">Transmembrane helix</keyword>
<dbReference type="PANTHER" id="PTHR28650:SF1">
    <property type="entry name" value="PHOSPHATIDYLINOSITOL-GLYCAN BIOSYNTHESIS CLASS X PROTEIN"/>
    <property type="match status" value="1"/>
</dbReference>
<evidence type="ECO:0000256" key="10">
    <source>
        <dbReference type="RuleBase" id="RU366056"/>
    </source>
</evidence>
<dbReference type="PANTHER" id="PTHR28650">
    <property type="entry name" value="PHOSPHATIDYLINOSITOL-GLYCAN BIOSYNTHESIS CLASS X PROTEIN"/>
    <property type="match status" value="1"/>
</dbReference>
<feature type="region of interest" description="Disordered" evidence="11">
    <location>
        <begin position="141"/>
        <end position="168"/>
    </location>
</feature>
<organism evidence="12 13">
    <name type="scientific">Malassezia furfur</name>
    <name type="common">Pityriasis versicolor infection agent</name>
    <name type="synonym">Pityrosporum furfur</name>
    <dbReference type="NCBI Taxonomy" id="55194"/>
    <lineage>
        <taxon>Eukaryota</taxon>
        <taxon>Fungi</taxon>
        <taxon>Dikarya</taxon>
        <taxon>Basidiomycota</taxon>
        <taxon>Ustilaginomycotina</taxon>
        <taxon>Malasseziomycetes</taxon>
        <taxon>Malasseziales</taxon>
        <taxon>Malasseziaceae</taxon>
        <taxon>Malassezia</taxon>
    </lineage>
</organism>
<evidence type="ECO:0000256" key="6">
    <source>
        <dbReference type="ARBA" id="ARBA00022824"/>
    </source>
</evidence>
<dbReference type="Proteomes" id="UP000818624">
    <property type="component" value="Chromosome 2"/>
</dbReference>
<gene>
    <name evidence="12" type="ORF">GLX27_002089</name>
</gene>
<evidence type="ECO:0000256" key="7">
    <source>
        <dbReference type="ARBA" id="ARBA00022989"/>
    </source>
</evidence>
<feature type="transmembrane region" description="Helical" evidence="10">
    <location>
        <begin position="274"/>
        <end position="292"/>
    </location>
</feature>
<evidence type="ECO:0000256" key="11">
    <source>
        <dbReference type="SAM" id="MobiDB-lite"/>
    </source>
</evidence>
<keyword evidence="8 10" id="KW-0472">Membrane</keyword>
<keyword evidence="9" id="KW-0325">Glycoprotein</keyword>
<evidence type="ECO:0000256" key="1">
    <source>
        <dbReference type="ARBA" id="ARBA00004389"/>
    </source>
</evidence>
<evidence type="ECO:0000313" key="13">
    <source>
        <dbReference type="Proteomes" id="UP000818624"/>
    </source>
</evidence>
<comment type="pathway">
    <text evidence="2 10">Glycolipid biosynthesis; glycosylphosphatidylinositol-anchor biosynthesis.</text>
</comment>
<keyword evidence="4 10" id="KW-0337">GPI-anchor biosynthesis</keyword>
<proteinExistence type="inferred from homology"/>
<evidence type="ECO:0000313" key="12">
    <source>
        <dbReference type="EMBL" id="WFD47438.1"/>
    </source>
</evidence>
<evidence type="ECO:0000256" key="8">
    <source>
        <dbReference type="ARBA" id="ARBA00023136"/>
    </source>
</evidence>
<keyword evidence="5 10" id="KW-0812">Transmembrane</keyword>
<dbReference type="InterPro" id="IPR040039">
    <property type="entry name" value="PIGX"/>
</dbReference>
<comment type="similarity">
    <text evidence="3 10">Belongs to the PIGX family.</text>
</comment>
<evidence type="ECO:0000256" key="4">
    <source>
        <dbReference type="ARBA" id="ARBA00022502"/>
    </source>
</evidence>
<evidence type="ECO:0000256" key="5">
    <source>
        <dbReference type="ARBA" id="ARBA00022692"/>
    </source>
</evidence>
<dbReference type="Pfam" id="PF08320">
    <property type="entry name" value="PIG-X"/>
    <property type="match status" value="1"/>
</dbReference>